<dbReference type="PANTHER" id="PTHR43738:SF2">
    <property type="entry name" value="ABC TRANSPORTER PERMEASE"/>
    <property type="match status" value="1"/>
</dbReference>
<accession>A0A1V6LP96</accession>
<dbReference type="Pfam" id="PF02687">
    <property type="entry name" value="FtsX"/>
    <property type="match status" value="1"/>
</dbReference>
<keyword evidence="10" id="KW-1185">Reference proteome</keyword>
<dbReference type="InterPro" id="IPR003838">
    <property type="entry name" value="ABC3_permease_C"/>
</dbReference>
<feature type="transmembrane region" description="Helical" evidence="6">
    <location>
        <begin position="314"/>
        <end position="347"/>
    </location>
</feature>
<gene>
    <name evidence="9" type="ORF">BUL40_12645</name>
</gene>
<proteinExistence type="predicted"/>
<reference evidence="9 10" key="1">
    <citation type="submission" date="2016-12" db="EMBL/GenBank/DDBJ databases">
        <authorList>
            <person name="Song W.-J."/>
            <person name="Kurnit D.M."/>
        </authorList>
    </citation>
    <scope>NUCLEOTIDE SEQUENCE [LARGE SCALE GENOMIC DNA]</scope>
    <source>
        <strain evidence="9 10">HSG9</strain>
    </source>
</reference>
<organism evidence="9 10">
    <name type="scientific">Croceivirga radicis</name>
    <dbReference type="NCBI Taxonomy" id="1929488"/>
    <lineage>
        <taxon>Bacteria</taxon>
        <taxon>Pseudomonadati</taxon>
        <taxon>Bacteroidota</taxon>
        <taxon>Flavobacteriia</taxon>
        <taxon>Flavobacteriales</taxon>
        <taxon>Flavobacteriaceae</taxon>
        <taxon>Croceivirga</taxon>
    </lineage>
</organism>
<dbReference type="PANTHER" id="PTHR43738">
    <property type="entry name" value="ABC TRANSPORTER, MEMBRANE PROTEIN"/>
    <property type="match status" value="1"/>
</dbReference>
<comment type="caution">
    <text evidence="9">The sequence shown here is derived from an EMBL/GenBank/DDBJ whole genome shotgun (WGS) entry which is preliminary data.</text>
</comment>
<dbReference type="Pfam" id="PF12704">
    <property type="entry name" value="MacB_PCD"/>
    <property type="match status" value="1"/>
</dbReference>
<dbReference type="InterPro" id="IPR025857">
    <property type="entry name" value="MacB_PCD"/>
</dbReference>
<keyword evidence="2" id="KW-1003">Cell membrane</keyword>
<evidence type="ECO:0000256" key="3">
    <source>
        <dbReference type="ARBA" id="ARBA00022692"/>
    </source>
</evidence>
<sequence length="402" mass="44363">MNTWKIVLSNLKNKPLYTFLSVFSLSISIALLLGVLQLDASVQNQFKNSLGNVDLVVGAKGSPLQLVLSSVLHVDNPTGNISYPEAIKLTRNPLIKNAAPISYGDNYKGYRIVGTTPAFDSFYAAEIATGTSPINSMEAVIGSEVAQKLGLQLGDTFKSAHGLTDEAIAAHDAEFKVVGIYKKSYKVLDRLIITTLESIWDVHDHDEHEEHEHEEAHQHETKEVTSLLLSFRSPVGLLTTPRMINEKTNMQAALPKFELDRLFKFTGIGIQAISWIAYIILIISCITIFISLYKMVKERAFDLALMRTYGASNLKISTIIALEGICIVVLSLLIGFALSQLGLHFVFTILKSSLQQDIMPTLPLQSFLYTVILILAVILIGIAMAIVPLFKMNISKILSDEK</sequence>
<feature type="transmembrane region" description="Helical" evidence="6">
    <location>
        <begin position="16"/>
        <end position="38"/>
    </location>
</feature>
<dbReference type="EMBL" id="MTBC01000009">
    <property type="protein sequence ID" value="OQD41958.1"/>
    <property type="molecule type" value="Genomic_DNA"/>
</dbReference>
<dbReference type="Proteomes" id="UP000191680">
    <property type="component" value="Unassembled WGS sequence"/>
</dbReference>
<evidence type="ECO:0000313" key="10">
    <source>
        <dbReference type="Proteomes" id="UP000191680"/>
    </source>
</evidence>
<dbReference type="InterPro" id="IPR051125">
    <property type="entry name" value="ABC-4/HrtB_transporter"/>
</dbReference>
<evidence type="ECO:0000313" key="9">
    <source>
        <dbReference type="EMBL" id="OQD41958.1"/>
    </source>
</evidence>
<evidence type="ECO:0000256" key="1">
    <source>
        <dbReference type="ARBA" id="ARBA00004651"/>
    </source>
</evidence>
<evidence type="ECO:0000256" key="2">
    <source>
        <dbReference type="ARBA" id="ARBA00022475"/>
    </source>
</evidence>
<feature type="transmembrane region" description="Helical" evidence="6">
    <location>
        <begin position="272"/>
        <end position="293"/>
    </location>
</feature>
<protein>
    <submittedName>
        <fullName evidence="9">Permease</fullName>
    </submittedName>
</protein>
<evidence type="ECO:0000259" key="8">
    <source>
        <dbReference type="Pfam" id="PF12704"/>
    </source>
</evidence>
<feature type="transmembrane region" description="Helical" evidence="6">
    <location>
        <begin position="367"/>
        <end position="390"/>
    </location>
</feature>
<keyword evidence="4 6" id="KW-1133">Transmembrane helix</keyword>
<keyword evidence="5 6" id="KW-0472">Membrane</keyword>
<comment type="subcellular location">
    <subcellularLocation>
        <location evidence="1">Cell membrane</location>
        <topology evidence="1">Multi-pass membrane protein</topology>
    </subcellularLocation>
</comment>
<evidence type="ECO:0000259" key="7">
    <source>
        <dbReference type="Pfam" id="PF02687"/>
    </source>
</evidence>
<evidence type="ECO:0000256" key="6">
    <source>
        <dbReference type="SAM" id="Phobius"/>
    </source>
</evidence>
<dbReference type="GO" id="GO:0005886">
    <property type="term" value="C:plasma membrane"/>
    <property type="evidence" value="ECO:0007669"/>
    <property type="project" value="UniProtKB-SubCell"/>
</dbReference>
<dbReference type="RefSeq" id="WP_080319547.1">
    <property type="nucleotide sequence ID" value="NZ_MTBC01000009.1"/>
</dbReference>
<dbReference type="AlphaFoldDB" id="A0A1V6LP96"/>
<name>A0A1V6LP96_9FLAO</name>
<feature type="domain" description="MacB-like periplasmic core" evidence="8">
    <location>
        <begin position="18"/>
        <end position="197"/>
    </location>
</feature>
<evidence type="ECO:0000256" key="5">
    <source>
        <dbReference type="ARBA" id="ARBA00023136"/>
    </source>
</evidence>
<keyword evidence="3 6" id="KW-0812">Transmembrane</keyword>
<feature type="domain" description="ABC3 transporter permease C-terminal" evidence="7">
    <location>
        <begin position="276"/>
        <end position="394"/>
    </location>
</feature>
<evidence type="ECO:0000256" key="4">
    <source>
        <dbReference type="ARBA" id="ARBA00022989"/>
    </source>
</evidence>
<dbReference type="OrthoDB" id="9784014at2"/>